<dbReference type="CDD" id="cd19821">
    <property type="entry name" value="Bbox1_BBX-like"/>
    <property type="match status" value="2"/>
</dbReference>
<evidence type="ECO:0000256" key="3">
    <source>
        <dbReference type="ARBA" id="ARBA00022737"/>
    </source>
</evidence>
<dbReference type="eggNOG" id="ENOG502QQIU">
    <property type="taxonomic scope" value="Eukaryota"/>
</dbReference>
<feature type="domain" description="B box-type" evidence="10">
    <location>
        <begin position="1"/>
        <end position="47"/>
    </location>
</feature>
<gene>
    <name evidence="11" type="ORF">AMTR_s00066p00204180</name>
</gene>
<keyword evidence="6" id="KW-0805">Transcription regulation</keyword>
<proteinExistence type="predicted"/>
<dbReference type="GO" id="GO:0006355">
    <property type="term" value="P:regulation of DNA-templated transcription"/>
    <property type="evidence" value="ECO:0000318"/>
    <property type="project" value="GO_Central"/>
</dbReference>
<sequence>MKIQCDVCEKACASVICCADEAALCTECDIEVHEANKLASKHQRLHLHFISNQLPRCDICQEKPAFIFCVEDRALFCRDCDEPIHTTGSLSGNHQRFLATGIRVALASASKDTSVPIVPEPPSRNSQKVAEKELQVHAPSAYASPSWPDDELLQLSDFDANDKRECIGFGGLDWMEDIGLFNEDVPHESFGAAQVPEISNFNNARPPTSKSLVSLKKPRLEIPQQEEDYFTVPDLGDIHT</sequence>
<dbReference type="SMART" id="SM00336">
    <property type="entry name" value="BBOX"/>
    <property type="match status" value="2"/>
</dbReference>
<evidence type="ECO:0000256" key="7">
    <source>
        <dbReference type="ARBA" id="ARBA00023163"/>
    </source>
</evidence>
<dbReference type="HOGENOM" id="CLU_025298_3_0_1"/>
<accession>U5DDP7</accession>
<dbReference type="Gramene" id="ERN20360">
    <property type="protein sequence ID" value="ERN20360"/>
    <property type="gene ID" value="AMTR_s00066p00204180"/>
</dbReference>
<dbReference type="GO" id="GO:0005634">
    <property type="term" value="C:nucleus"/>
    <property type="evidence" value="ECO:0000318"/>
    <property type="project" value="GO_Central"/>
</dbReference>
<dbReference type="Pfam" id="PF00643">
    <property type="entry name" value="zf-B_box"/>
    <property type="match status" value="1"/>
</dbReference>
<dbReference type="EMBL" id="KI392060">
    <property type="protein sequence ID" value="ERN20360.1"/>
    <property type="molecule type" value="Genomic_DNA"/>
</dbReference>
<evidence type="ECO:0000313" key="12">
    <source>
        <dbReference type="Proteomes" id="UP000017836"/>
    </source>
</evidence>
<keyword evidence="5" id="KW-0862">Zinc</keyword>
<dbReference type="KEGG" id="atr:18448770"/>
<keyword evidence="3" id="KW-0677">Repeat</keyword>
<dbReference type="AlphaFoldDB" id="U5DDP7"/>
<dbReference type="GO" id="GO:0008270">
    <property type="term" value="F:zinc ion binding"/>
    <property type="evidence" value="ECO:0007669"/>
    <property type="project" value="UniProtKB-KW"/>
</dbReference>
<evidence type="ECO:0000256" key="9">
    <source>
        <dbReference type="PROSITE-ProRule" id="PRU00024"/>
    </source>
</evidence>
<dbReference type="InterPro" id="IPR000315">
    <property type="entry name" value="Znf_B-box"/>
</dbReference>
<dbReference type="InterPro" id="IPR051979">
    <property type="entry name" value="B-box_zinc_finger"/>
</dbReference>
<reference evidence="12" key="1">
    <citation type="journal article" date="2013" name="Science">
        <title>The Amborella genome and the evolution of flowering plants.</title>
        <authorList>
            <consortium name="Amborella Genome Project"/>
        </authorList>
    </citation>
    <scope>NUCLEOTIDE SEQUENCE [LARGE SCALE GENOMIC DNA]</scope>
</reference>
<keyword evidence="4 9" id="KW-0863">Zinc-finger</keyword>
<evidence type="ECO:0000256" key="2">
    <source>
        <dbReference type="ARBA" id="ARBA00022723"/>
    </source>
</evidence>
<evidence type="ECO:0000313" key="11">
    <source>
        <dbReference type="EMBL" id="ERN20360.1"/>
    </source>
</evidence>
<protein>
    <recommendedName>
        <fullName evidence="10">B box-type domain-containing protein</fullName>
    </recommendedName>
</protein>
<dbReference type="OMA" id="NDKRECI"/>
<evidence type="ECO:0000256" key="5">
    <source>
        <dbReference type="ARBA" id="ARBA00022833"/>
    </source>
</evidence>
<dbReference type="Gene3D" id="3.30.160.60">
    <property type="entry name" value="Classic Zinc Finger"/>
    <property type="match status" value="1"/>
</dbReference>
<dbReference type="PROSITE" id="PS50119">
    <property type="entry name" value="ZF_BBOX"/>
    <property type="match status" value="2"/>
</dbReference>
<evidence type="ECO:0000256" key="1">
    <source>
        <dbReference type="ARBA" id="ARBA00004123"/>
    </source>
</evidence>
<evidence type="ECO:0000256" key="4">
    <source>
        <dbReference type="ARBA" id="ARBA00022771"/>
    </source>
</evidence>
<keyword evidence="7" id="KW-0804">Transcription</keyword>
<dbReference type="STRING" id="13333.U5DDP7"/>
<feature type="domain" description="B box-type" evidence="10">
    <location>
        <begin position="52"/>
        <end position="99"/>
    </location>
</feature>
<dbReference type="OrthoDB" id="153872at2759"/>
<dbReference type="GO" id="GO:0009640">
    <property type="term" value="P:photomorphogenesis"/>
    <property type="evidence" value="ECO:0000318"/>
    <property type="project" value="GO_Central"/>
</dbReference>
<comment type="subcellular location">
    <subcellularLocation>
        <location evidence="1">Nucleus</location>
    </subcellularLocation>
</comment>
<evidence type="ECO:0000256" key="8">
    <source>
        <dbReference type="ARBA" id="ARBA00023242"/>
    </source>
</evidence>
<dbReference type="InterPro" id="IPR049808">
    <property type="entry name" value="CONSTANS-like_Bbox1"/>
</dbReference>
<dbReference type="PANTHER" id="PTHR31832">
    <property type="entry name" value="B-BOX ZINC FINGER PROTEIN 22"/>
    <property type="match status" value="1"/>
</dbReference>
<evidence type="ECO:0000256" key="6">
    <source>
        <dbReference type="ARBA" id="ARBA00023015"/>
    </source>
</evidence>
<name>U5DDP7_AMBTC</name>
<dbReference type="Proteomes" id="UP000017836">
    <property type="component" value="Unassembled WGS sequence"/>
</dbReference>
<keyword evidence="8" id="KW-0539">Nucleus</keyword>
<dbReference type="PANTHER" id="PTHR31832:SF41">
    <property type="entry name" value="B-BOX ZINC FINGER PROTEIN 24"/>
    <property type="match status" value="1"/>
</dbReference>
<evidence type="ECO:0000259" key="10">
    <source>
        <dbReference type="PROSITE" id="PS50119"/>
    </source>
</evidence>
<keyword evidence="2" id="KW-0479">Metal-binding</keyword>
<organism evidence="11 12">
    <name type="scientific">Amborella trichopoda</name>
    <dbReference type="NCBI Taxonomy" id="13333"/>
    <lineage>
        <taxon>Eukaryota</taxon>
        <taxon>Viridiplantae</taxon>
        <taxon>Streptophyta</taxon>
        <taxon>Embryophyta</taxon>
        <taxon>Tracheophyta</taxon>
        <taxon>Spermatophyta</taxon>
        <taxon>Magnoliopsida</taxon>
        <taxon>Amborellales</taxon>
        <taxon>Amborellaceae</taxon>
        <taxon>Amborella</taxon>
    </lineage>
</organism>
<keyword evidence="12" id="KW-1185">Reference proteome</keyword>